<accession>A0A934V4L7</accession>
<organism evidence="5 6">
    <name type="scientific">Prauserella cavernicola</name>
    <dbReference type="NCBI Taxonomy" id="2800127"/>
    <lineage>
        <taxon>Bacteria</taxon>
        <taxon>Bacillati</taxon>
        <taxon>Actinomycetota</taxon>
        <taxon>Actinomycetes</taxon>
        <taxon>Pseudonocardiales</taxon>
        <taxon>Pseudonocardiaceae</taxon>
        <taxon>Prauserella</taxon>
    </lineage>
</organism>
<comment type="caution">
    <text evidence="5">The sequence shown here is derived from an EMBL/GenBank/DDBJ whole genome shotgun (WGS) entry which is preliminary data.</text>
</comment>
<evidence type="ECO:0000313" key="6">
    <source>
        <dbReference type="Proteomes" id="UP000635245"/>
    </source>
</evidence>
<sequence length="245" mass="27086">MPVLTRPITVPRAVLLYLWELEQLGDAHPVLGGFDLFVPQDARGDFTRECFRALTELGLAQNGALTRDFRVVLRVLASSDRELYCWSAHADDRLDRKLLASASGGEAVAMQVRGETVSIVPIDERRLVEEFVEELPRVPAAPVRELAVATRDFEARHELGDPLDSGPNPAKELAKQLAAPRDAVHQVYAAGVADGRFRRSKPFSVIDVRDEGRVLVFADGQDNLRRLPGTPANLAKTLVATWRSM</sequence>
<keyword evidence="3" id="KW-0963">Cytoplasm</keyword>
<dbReference type="RefSeq" id="WP_200324476.1">
    <property type="nucleotide sequence ID" value="NZ_JAENJH010000010.1"/>
</dbReference>
<keyword evidence="6" id="KW-1185">Reference proteome</keyword>
<protein>
    <submittedName>
        <fullName evidence="5">ESX secretion-associated protein EspG</fullName>
    </submittedName>
</protein>
<dbReference type="InterPro" id="IPR025734">
    <property type="entry name" value="EspG"/>
</dbReference>
<proteinExistence type="inferred from homology"/>
<evidence type="ECO:0000256" key="3">
    <source>
        <dbReference type="ARBA" id="ARBA00022490"/>
    </source>
</evidence>
<reference evidence="5" key="1">
    <citation type="submission" date="2020-12" db="EMBL/GenBank/DDBJ databases">
        <title>Prauserella sp. ASG 168, a novel actinomycete isolated from cave rock.</title>
        <authorList>
            <person name="Suriyachadkun C."/>
        </authorList>
    </citation>
    <scope>NUCLEOTIDE SEQUENCE</scope>
    <source>
        <strain evidence="5">ASG 168</strain>
    </source>
</reference>
<name>A0A934V4L7_9PSEU</name>
<gene>
    <name evidence="5" type="ORF">JHE00_29660</name>
</gene>
<evidence type="ECO:0000256" key="2">
    <source>
        <dbReference type="ARBA" id="ARBA00006411"/>
    </source>
</evidence>
<dbReference type="Proteomes" id="UP000635245">
    <property type="component" value="Unassembled WGS sequence"/>
</dbReference>
<keyword evidence="4" id="KW-0143">Chaperone</keyword>
<comment type="similarity">
    <text evidence="2">Belongs to the EspG family.</text>
</comment>
<dbReference type="EMBL" id="JAENJH010000010">
    <property type="protein sequence ID" value="MBK1788516.1"/>
    <property type="molecule type" value="Genomic_DNA"/>
</dbReference>
<dbReference type="AlphaFoldDB" id="A0A934V4L7"/>
<evidence type="ECO:0000313" key="5">
    <source>
        <dbReference type="EMBL" id="MBK1788516.1"/>
    </source>
</evidence>
<evidence type="ECO:0000256" key="4">
    <source>
        <dbReference type="ARBA" id="ARBA00023186"/>
    </source>
</evidence>
<comment type="subcellular location">
    <subcellularLocation>
        <location evidence="1">Cytoplasm</location>
    </subcellularLocation>
</comment>
<evidence type="ECO:0000256" key="1">
    <source>
        <dbReference type="ARBA" id="ARBA00004496"/>
    </source>
</evidence>
<dbReference type="Pfam" id="PF14011">
    <property type="entry name" value="ESX-1_EspG"/>
    <property type="match status" value="1"/>
</dbReference>